<dbReference type="Gene3D" id="3.40.50.10330">
    <property type="entry name" value="Probable inorganic polyphosphate/atp-NAD kinase, domain 1"/>
    <property type="match status" value="1"/>
</dbReference>
<dbReference type="Proteomes" id="UP000746471">
    <property type="component" value="Unassembled WGS sequence"/>
</dbReference>
<keyword evidence="5" id="KW-0479">Metal-binding</keyword>
<keyword evidence="3" id="KW-0444">Lipid biosynthesis</keyword>
<keyword evidence="12" id="KW-1208">Phospholipid metabolism</keyword>
<comment type="cofactor">
    <cofactor evidence="1">
        <name>Mg(2+)</name>
        <dbReference type="ChEBI" id="CHEBI:18420"/>
    </cofactor>
</comment>
<keyword evidence="9" id="KW-0460">Magnesium</keyword>
<dbReference type="InterPro" id="IPR001206">
    <property type="entry name" value="Diacylglycerol_kinase_cat_dom"/>
</dbReference>
<dbReference type="Pfam" id="PF00781">
    <property type="entry name" value="DAGK_cat"/>
    <property type="match status" value="1"/>
</dbReference>
<evidence type="ECO:0000256" key="4">
    <source>
        <dbReference type="ARBA" id="ARBA00022679"/>
    </source>
</evidence>
<keyword evidence="7 14" id="KW-0418">Kinase</keyword>
<evidence type="ECO:0000256" key="7">
    <source>
        <dbReference type="ARBA" id="ARBA00022777"/>
    </source>
</evidence>
<dbReference type="InterPro" id="IPR017438">
    <property type="entry name" value="ATP-NAD_kinase_N"/>
</dbReference>
<dbReference type="InterPro" id="IPR050187">
    <property type="entry name" value="Lipid_Phosphate_FormReg"/>
</dbReference>
<dbReference type="PROSITE" id="PS50146">
    <property type="entry name" value="DAGK"/>
    <property type="match status" value="1"/>
</dbReference>
<dbReference type="PANTHER" id="PTHR12358:SF106">
    <property type="entry name" value="LIPID KINASE YEGS"/>
    <property type="match status" value="1"/>
</dbReference>
<keyword evidence="11" id="KW-0594">Phospholipid biosynthesis</keyword>
<evidence type="ECO:0000256" key="6">
    <source>
        <dbReference type="ARBA" id="ARBA00022741"/>
    </source>
</evidence>
<evidence type="ECO:0000256" key="9">
    <source>
        <dbReference type="ARBA" id="ARBA00022842"/>
    </source>
</evidence>
<evidence type="ECO:0000256" key="3">
    <source>
        <dbReference type="ARBA" id="ARBA00022516"/>
    </source>
</evidence>
<comment type="caution">
    <text evidence="14">The sequence shown here is derived from an EMBL/GenBank/DDBJ whole genome shotgun (WGS) entry which is preliminary data.</text>
</comment>
<evidence type="ECO:0000256" key="5">
    <source>
        <dbReference type="ARBA" id="ARBA00022723"/>
    </source>
</evidence>
<dbReference type="Pfam" id="PF19279">
    <property type="entry name" value="YegS_C"/>
    <property type="match status" value="1"/>
</dbReference>
<evidence type="ECO:0000256" key="8">
    <source>
        <dbReference type="ARBA" id="ARBA00022840"/>
    </source>
</evidence>
<evidence type="ECO:0000256" key="12">
    <source>
        <dbReference type="ARBA" id="ARBA00023264"/>
    </source>
</evidence>
<dbReference type="InterPro" id="IPR005218">
    <property type="entry name" value="Diacylglycerol/lipid_kinase"/>
</dbReference>
<evidence type="ECO:0000259" key="13">
    <source>
        <dbReference type="PROSITE" id="PS50146"/>
    </source>
</evidence>
<evidence type="ECO:0000256" key="1">
    <source>
        <dbReference type="ARBA" id="ARBA00001946"/>
    </source>
</evidence>
<evidence type="ECO:0000256" key="11">
    <source>
        <dbReference type="ARBA" id="ARBA00023209"/>
    </source>
</evidence>
<keyword evidence="8" id="KW-0067">ATP-binding</keyword>
<dbReference type="PANTHER" id="PTHR12358">
    <property type="entry name" value="SPHINGOSINE KINASE"/>
    <property type="match status" value="1"/>
</dbReference>
<keyword evidence="6" id="KW-0547">Nucleotide-binding</keyword>
<sequence length="294" mass="32850">MTILFYNPNSGNGTFSARLDEVIAAFQRNGKVLIPHRLGDDGVTHAFMQSVSWQLVAKVIIAGGDGTIHKMINMLMTAGVEKPIAIFPVGTANDFSQMFQIPFHFEEMIEIALGDHYTPCDVGCVNGRYFVNVASFGNLVEVGQKVNPQVKNTLGVLAYYIKGIEELPKLKPVPIKFVTEHHTFEGEIFFALIMNGKSAGGFRKLAPYSDVQDGRFDILIFKQCPLIEIMPLLVKVWNGEHPKSPYIEYFQASHIEVSAENLISSDLDGEPGPHFPLHIDIFNRKLSINVRENW</sequence>
<dbReference type="SMART" id="SM00046">
    <property type="entry name" value="DAGKc"/>
    <property type="match status" value="1"/>
</dbReference>
<reference evidence="14 15" key="1">
    <citation type="submission" date="2021-05" db="EMBL/GenBank/DDBJ databases">
        <title>Fusibacter ferrireducens sp. nov., an anaerobic, sulfur- and Fe-reducing bacterium isolated from the mangrove sediment.</title>
        <authorList>
            <person name="Qiu D."/>
        </authorList>
    </citation>
    <scope>NUCLEOTIDE SEQUENCE [LARGE SCALE GENOMIC DNA]</scope>
    <source>
        <strain evidence="14 15">DSM 12116</strain>
    </source>
</reference>
<name>A0ABS5PTZ2_9FIRM</name>
<organism evidence="14 15">
    <name type="scientific">Fusibacter paucivorans</name>
    <dbReference type="NCBI Taxonomy" id="76009"/>
    <lineage>
        <taxon>Bacteria</taxon>
        <taxon>Bacillati</taxon>
        <taxon>Bacillota</taxon>
        <taxon>Clostridia</taxon>
        <taxon>Eubacteriales</taxon>
        <taxon>Eubacteriales Family XII. Incertae Sedis</taxon>
        <taxon>Fusibacter</taxon>
    </lineage>
</organism>
<dbReference type="RefSeq" id="WP_213237893.1">
    <property type="nucleotide sequence ID" value="NZ_JAHBCL010000030.1"/>
</dbReference>
<gene>
    <name evidence="14" type="ORF">KHM83_15200</name>
</gene>
<dbReference type="InterPro" id="IPR016064">
    <property type="entry name" value="NAD/diacylglycerol_kinase_sf"/>
</dbReference>
<evidence type="ECO:0000256" key="2">
    <source>
        <dbReference type="ARBA" id="ARBA00005983"/>
    </source>
</evidence>
<dbReference type="Gene3D" id="2.60.200.40">
    <property type="match status" value="1"/>
</dbReference>
<keyword evidence="15" id="KW-1185">Reference proteome</keyword>
<dbReference type="EMBL" id="JAHBCL010000030">
    <property type="protein sequence ID" value="MBS7528031.1"/>
    <property type="molecule type" value="Genomic_DNA"/>
</dbReference>
<proteinExistence type="inferred from homology"/>
<dbReference type="GO" id="GO:0016301">
    <property type="term" value="F:kinase activity"/>
    <property type="evidence" value="ECO:0007669"/>
    <property type="project" value="UniProtKB-KW"/>
</dbReference>
<dbReference type="SUPFAM" id="SSF111331">
    <property type="entry name" value="NAD kinase/diacylglycerol kinase-like"/>
    <property type="match status" value="1"/>
</dbReference>
<dbReference type="NCBIfam" id="TIGR00147">
    <property type="entry name" value="YegS/Rv2252/BmrU family lipid kinase"/>
    <property type="match status" value="1"/>
</dbReference>
<dbReference type="InterPro" id="IPR045540">
    <property type="entry name" value="YegS/DAGK_C"/>
</dbReference>
<protein>
    <submittedName>
        <fullName evidence="14">YegS/Rv2252/BmrU family lipid kinase</fullName>
    </submittedName>
</protein>
<keyword evidence="10" id="KW-0443">Lipid metabolism</keyword>
<accession>A0ABS5PTZ2</accession>
<keyword evidence="4" id="KW-0808">Transferase</keyword>
<feature type="domain" description="DAGKc" evidence="13">
    <location>
        <begin position="1"/>
        <end position="129"/>
    </location>
</feature>
<evidence type="ECO:0000313" key="14">
    <source>
        <dbReference type="EMBL" id="MBS7528031.1"/>
    </source>
</evidence>
<comment type="similarity">
    <text evidence="2">Belongs to the diacylglycerol/lipid kinase family.</text>
</comment>
<evidence type="ECO:0000256" key="10">
    <source>
        <dbReference type="ARBA" id="ARBA00023098"/>
    </source>
</evidence>
<evidence type="ECO:0000313" key="15">
    <source>
        <dbReference type="Proteomes" id="UP000746471"/>
    </source>
</evidence>